<evidence type="ECO:0000313" key="3">
    <source>
        <dbReference type="Proteomes" id="UP000266677"/>
    </source>
</evidence>
<dbReference type="RefSeq" id="WP_120042070.1">
    <property type="nucleotide sequence ID" value="NZ_QZFU01000019.1"/>
</dbReference>
<accession>A0A3A4KMD5</accession>
<dbReference type="OrthoDB" id="3356051at2"/>
<dbReference type="InterPro" id="IPR051704">
    <property type="entry name" value="FAD_aromatic-hydroxylase"/>
</dbReference>
<feature type="domain" description="FAD-binding" evidence="1">
    <location>
        <begin position="6"/>
        <end position="336"/>
    </location>
</feature>
<keyword evidence="3" id="KW-1185">Reference proteome</keyword>
<dbReference type="Pfam" id="PF01494">
    <property type="entry name" value="FAD_binding_3"/>
    <property type="match status" value="1"/>
</dbReference>
<comment type="caution">
    <text evidence="2">The sequence shown here is derived from an EMBL/GenBank/DDBJ whole genome shotgun (WGS) entry which is preliminary data.</text>
</comment>
<dbReference type="EMBL" id="QZFU01000019">
    <property type="protein sequence ID" value="RJO75196.1"/>
    <property type="molecule type" value="Genomic_DNA"/>
</dbReference>
<dbReference type="Proteomes" id="UP000266677">
    <property type="component" value="Unassembled WGS sequence"/>
</dbReference>
<dbReference type="PANTHER" id="PTHR46865">
    <property type="entry name" value="OXIDOREDUCTASE-RELATED"/>
    <property type="match status" value="1"/>
</dbReference>
<protein>
    <submittedName>
        <fullName evidence="2">FAD-dependent oxidoreductase</fullName>
    </submittedName>
</protein>
<dbReference type="InterPro" id="IPR036188">
    <property type="entry name" value="FAD/NAD-bd_sf"/>
</dbReference>
<name>A0A3A4KMD5_9NOCA</name>
<dbReference type="Gene3D" id="3.30.9.10">
    <property type="entry name" value="D-Amino Acid Oxidase, subunit A, domain 2"/>
    <property type="match status" value="1"/>
</dbReference>
<sequence>MPNSRNVLISGASIAGPALAYWLQRNGLRPTVVERAPAPRPGGNGVDLRGASIGIAERMGILPTLRARATDIRDLVFVDAAGDIAATIPTSSFNAPGDLEIRRGDLSEALHAATGDVEYRYDDTVNSLTQQPDGVAVTFGSGREEMYDLVVGADGLHSRVRNLAVIPEAEATHHLGYYFAVGEVEPDFTAPGAVTLYNEPGRAAGVYRSAAHQDATAIFFFREPLALDFDHHDREAQIALLRRYLDSDGWHVRELVDAAAASAGFYLDAVSQIRIPHWTSGRVALVGDAGYCATLLSGAGATLALEGAHRLAIELAATADHRVAFARYEAAMRPIVTKRQRATRVSGALLVPAARSHIRLRNRLAKLLTTEPIAAALFRQSSSRAA</sequence>
<reference evidence="2 3" key="1">
    <citation type="submission" date="2018-09" db="EMBL/GenBank/DDBJ databases">
        <title>YIM PH21274 draft genome.</title>
        <authorList>
            <person name="Miao C."/>
        </authorList>
    </citation>
    <scope>NUCLEOTIDE SEQUENCE [LARGE SCALE GENOMIC DNA]</scope>
    <source>
        <strain evidence="2 3">YIM PH 21724</strain>
    </source>
</reference>
<dbReference type="PANTHER" id="PTHR46865:SF2">
    <property type="entry name" value="MONOOXYGENASE"/>
    <property type="match status" value="1"/>
</dbReference>
<dbReference type="InterPro" id="IPR002938">
    <property type="entry name" value="FAD-bd"/>
</dbReference>
<dbReference type="Gene3D" id="3.50.50.60">
    <property type="entry name" value="FAD/NAD(P)-binding domain"/>
    <property type="match status" value="1"/>
</dbReference>
<dbReference type="PRINTS" id="PR00420">
    <property type="entry name" value="RNGMNOXGNASE"/>
</dbReference>
<dbReference type="AlphaFoldDB" id="A0A3A4KMD5"/>
<proteinExistence type="predicted"/>
<dbReference type="GO" id="GO:0071949">
    <property type="term" value="F:FAD binding"/>
    <property type="evidence" value="ECO:0007669"/>
    <property type="project" value="InterPro"/>
</dbReference>
<gene>
    <name evidence="2" type="ORF">D5S18_17715</name>
</gene>
<evidence type="ECO:0000259" key="1">
    <source>
        <dbReference type="Pfam" id="PF01494"/>
    </source>
</evidence>
<evidence type="ECO:0000313" key="2">
    <source>
        <dbReference type="EMBL" id="RJO75196.1"/>
    </source>
</evidence>
<dbReference type="SUPFAM" id="SSF51905">
    <property type="entry name" value="FAD/NAD(P)-binding domain"/>
    <property type="match status" value="1"/>
</dbReference>
<organism evidence="2 3">
    <name type="scientific">Nocardia panacis</name>
    <dbReference type="NCBI Taxonomy" id="2340916"/>
    <lineage>
        <taxon>Bacteria</taxon>
        <taxon>Bacillati</taxon>
        <taxon>Actinomycetota</taxon>
        <taxon>Actinomycetes</taxon>
        <taxon>Mycobacteriales</taxon>
        <taxon>Nocardiaceae</taxon>
        <taxon>Nocardia</taxon>
    </lineage>
</organism>